<evidence type="ECO:0000313" key="2">
    <source>
        <dbReference type="Proteomes" id="UP000179441"/>
    </source>
</evidence>
<sequence length="126" mass="14070">MRTQRPLNADEHSELEALNAAVQAAIDARREWLDAKMRETSKLQVGDDIYDVQTGEKIGVVSGLYRYHAGRDDLYDTYVECDYQYETRPGCFGNTSSQGGRMFGTREDAAAHAKSLVAQLEAAPHE</sequence>
<gene>
    <name evidence="1" type="ORF">BKG84_25135</name>
</gene>
<dbReference type="Proteomes" id="UP000179441">
    <property type="component" value="Unassembled WGS sequence"/>
</dbReference>
<name>A0A1S1M0C9_MYCCH</name>
<comment type="caution">
    <text evidence="1">The sequence shown here is derived from an EMBL/GenBank/DDBJ whole genome shotgun (WGS) entry which is preliminary data.</text>
</comment>
<evidence type="ECO:0000313" key="1">
    <source>
        <dbReference type="EMBL" id="OHU76013.1"/>
    </source>
</evidence>
<accession>A0A1S1M0C9</accession>
<reference evidence="1 2" key="1">
    <citation type="submission" date="2016-10" db="EMBL/GenBank/DDBJ databases">
        <title>Evaluation of Human, Veterinary and Environmental Mycobacterium chelonae Isolates by Core Genome Phylogenomic Analysis, Targeted Gene Comparison, and Anti-microbial Susceptibility Patterns: A Tale of Mistaken Identities.</title>
        <authorList>
            <person name="Fogelson S.B."/>
            <person name="Camus A.C."/>
            <person name="Lorenz W."/>
            <person name="Vasireddy R."/>
            <person name="Vasireddy S."/>
            <person name="Smith T."/>
            <person name="Brown-Elliott B.A."/>
            <person name="Wallace R.J.Jr."/>
            <person name="Hasan N.A."/>
            <person name="Reischl U."/>
            <person name="Sanchez S."/>
        </authorList>
    </citation>
    <scope>NUCLEOTIDE SEQUENCE [LARGE SCALE GENOMIC DNA]</scope>
    <source>
        <strain evidence="1 2">15518</strain>
    </source>
</reference>
<organism evidence="1 2">
    <name type="scientific">Mycobacteroides chelonae</name>
    <name type="common">Mycobacterium chelonae</name>
    <dbReference type="NCBI Taxonomy" id="1774"/>
    <lineage>
        <taxon>Bacteria</taxon>
        <taxon>Bacillati</taxon>
        <taxon>Actinomycetota</taxon>
        <taxon>Actinomycetes</taxon>
        <taxon>Mycobacteriales</taxon>
        <taxon>Mycobacteriaceae</taxon>
        <taxon>Mycobacteroides</taxon>
    </lineage>
</organism>
<keyword evidence="2" id="KW-1185">Reference proteome</keyword>
<dbReference type="AlphaFoldDB" id="A0A1S1M0C9"/>
<dbReference type="EMBL" id="MLIS01000007">
    <property type="protein sequence ID" value="OHU76013.1"/>
    <property type="molecule type" value="Genomic_DNA"/>
</dbReference>
<protein>
    <submittedName>
        <fullName evidence="1">Uncharacterized protein</fullName>
    </submittedName>
</protein>
<proteinExistence type="predicted"/>